<dbReference type="RefSeq" id="XP_009014068.1">
    <property type="nucleotide sequence ID" value="XM_009015820.1"/>
</dbReference>
<evidence type="ECO:0000313" key="3">
    <source>
        <dbReference type="Proteomes" id="UP000015101"/>
    </source>
</evidence>
<name>T1FKL9_HELRO</name>
<dbReference type="AlphaFoldDB" id="T1FKL9"/>
<evidence type="ECO:0000313" key="2">
    <source>
        <dbReference type="EnsemblMetazoa" id="HelroP184116"/>
    </source>
</evidence>
<dbReference type="HOGENOM" id="CLU_1483548_0_0_1"/>
<dbReference type="EnsemblMetazoa" id="HelroT184116">
    <property type="protein sequence ID" value="HelroP184116"/>
    <property type="gene ID" value="HelroG184116"/>
</dbReference>
<reference evidence="3" key="1">
    <citation type="submission" date="2012-12" db="EMBL/GenBank/DDBJ databases">
        <authorList>
            <person name="Hellsten U."/>
            <person name="Grimwood J."/>
            <person name="Chapman J.A."/>
            <person name="Shapiro H."/>
            <person name="Aerts A."/>
            <person name="Otillar R.P."/>
            <person name="Terry A.Y."/>
            <person name="Boore J.L."/>
            <person name="Simakov O."/>
            <person name="Marletaz F."/>
            <person name="Cho S.-J."/>
            <person name="Edsinger-Gonzales E."/>
            <person name="Havlak P."/>
            <person name="Kuo D.-H."/>
            <person name="Larsson T."/>
            <person name="Lv J."/>
            <person name="Arendt D."/>
            <person name="Savage R."/>
            <person name="Osoegawa K."/>
            <person name="de Jong P."/>
            <person name="Lindberg D.R."/>
            <person name="Seaver E.C."/>
            <person name="Weisblat D.A."/>
            <person name="Putnam N.H."/>
            <person name="Grigoriev I.V."/>
            <person name="Rokhsar D.S."/>
        </authorList>
    </citation>
    <scope>NUCLEOTIDE SEQUENCE</scope>
</reference>
<dbReference type="GeneID" id="20209368"/>
<organism evidence="2 3">
    <name type="scientific">Helobdella robusta</name>
    <name type="common">Californian leech</name>
    <dbReference type="NCBI Taxonomy" id="6412"/>
    <lineage>
        <taxon>Eukaryota</taxon>
        <taxon>Metazoa</taxon>
        <taxon>Spiralia</taxon>
        <taxon>Lophotrochozoa</taxon>
        <taxon>Annelida</taxon>
        <taxon>Clitellata</taxon>
        <taxon>Hirudinea</taxon>
        <taxon>Rhynchobdellida</taxon>
        <taxon>Glossiphoniidae</taxon>
        <taxon>Helobdella</taxon>
    </lineage>
</organism>
<dbReference type="EMBL" id="KB096171">
    <property type="protein sequence ID" value="ESO07836.1"/>
    <property type="molecule type" value="Genomic_DNA"/>
</dbReference>
<dbReference type="EMBL" id="AMQM01009251">
    <property type="status" value="NOT_ANNOTATED_CDS"/>
    <property type="molecule type" value="Genomic_DNA"/>
</dbReference>
<sequence length="182" mass="20977">MCVFACAGGGELQIITKSQTLRLSGGNNVLLPCEFLISRFDIFDNPVIWRKIQMDEDVEININSVMLEPFQDTHRFDATSSVDGNNDVERINNEIRYVWLNCFNPRKEWSSMAVECTATKGRTCIHMLSTADKVAVLDQPVLIRTVVLYLKFIFFHFRLKADKIFWKMKNTTPTNYLTLLSN</sequence>
<dbReference type="Proteomes" id="UP000015101">
    <property type="component" value="Unassembled WGS sequence"/>
</dbReference>
<protein>
    <submittedName>
        <fullName evidence="1 2">Uncharacterized protein</fullName>
    </submittedName>
</protein>
<reference evidence="2" key="3">
    <citation type="submission" date="2015-06" db="UniProtKB">
        <authorList>
            <consortium name="EnsemblMetazoa"/>
        </authorList>
    </citation>
    <scope>IDENTIFICATION</scope>
</reference>
<accession>T1FKL9</accession>
<keyword evidence="3" id="KW-1185">Reference proteome</keyword>
<dbReference type="CTD" id="20209368"/>
<evidence type="ECO:0000313" key="1">
    <source>
        <dbReference type="EMBL" id="ESO07836.1"/>
    </source>
</evidence>
<dbReference type="InParanoid" id="T1FKL9"/>
<reference evidence="1 3" key="2">
    <citation type="journal article" date="2013" name="Nature">
        <title>Insights into bilaterian evolution from three spiralian genomes.</title>
        <authorList>
            <person name="Simakov O."/>
            <person name="Marletaz F."/>
            <person name="Cho S.J."/>
            <person name="Edsinger-Gonzales E."/>
            <person name="Havlak P."/>
            <person name="Hellsten U."/>
            <person name="Kuo D.H."/>
            <person name="Larsson T."/>
            <person name="Lv J."/>
            <person name="Arendt D."/>
            <person name="Savage R."/>
            <person name="Osoegawa K."/>
            <person name="de Jong P."/>
            <person name="Grimwood J."/>
            <person name="Chapman J.A."/>
            <person name="Shapiro H."/>
            <person name="Aerts A."/>
            <person name="Otillar R.P."/>
            <person name="Terry A.Y."/>
            <person name="Boore J.L."/>
            <person name="Grigoriev I.V."/>
            <person name="Lindberg D.R."/>
            <person name="Seaver E.C."/>
            <person name="Weisblat D.A."/>
            <person name="Putnam N.H."/>
            <person name="Rokhsar D.S."/>
        </authorList>
    </citation>
    <scope>NUCLEOTIDE SEQUENCE</scope>
</reference>
<dbReference type="KEGG" id="hro:HELRODRAFT_184116"/>
<gene>
    <name evidence="2" type="primary">20209368</name>
    <name evidence="1" type="ORF">HELRODRAFT_184116</name>
</gene>
<proteinExistence type="predicted"/>